<dbReference type="GO" id="GO:0009279">
    <property type="term" value="C:cell outer membrane"/>
    <property type="evidence" value="ECO:0007669"/>
    <property type="project" value="UniProtKB-SubCell"/>
</dbReference>
<comment type="similarity">
    <text evidence="5">Belongs to the Omp25/RopB family.</text>
</comment>
<accession>A0A090E6M4</accession>
<evidence type="ECO:0000256" key="1">
    <source>
        <dbReference type="ARBA" id="ARBA00004442"/>
    </source>
</evidence>
<keyword evidence="10" id="KW-1185">Reference proteome</keyword>
<evidence type="ECO:0000256" key="2">
    <source>
        <dbReference type="ARBA" id="ARBA00022729"/>
    </source>
</evidence>
<dbReference type="InterPro" id="IPR011250">
    <property type="entry name" value="OMP/PagP_B-barrel"/>
</dbReference>
<evidence type="ECO:0000313" key="8">
    <source>
        <dbReference type="EMBL" id="CDX25292.1"/>
    </source>
</evidence>
<comment type="subcellular location">
    <subcellularLocation>
        <location evidence="1">Cell outer membrane</location>
    </subcellularLocation>
</comment>
<evidence type="ECO:0000256" key="6">
    <source>
        <dbReference type="SAM" id="SignalP"/>
    </source>
</evidence>
<name>A0A090E6M4_MESPL</name>
<evidence type="ECO:0000313" key="11">
    <source>
        <dbReference type="Proteomes" id="UP000046122"/>
    </source>
</evidence>
<dbReference type="AlphaFoldDB" id="A0A090E6M4"/>
<dbReference type="InterPro" id="IPR027385">
    <property type="entry name" value="Beta-barrel_OMP"/>
</dbReference>
<dbReference type="SUPFAM" id="SSF56925">
    <property type="entry name" value="OMPA-like"/>
    <property type="match status" value="1"/>
</dbReference>
<evidence type="ECO:0000256" key="4">
    <source>
        <dbReference type="ARBA" id="ARBA00023237"/>
    </source>
</evidence>
<keyword evidence="2 6" id="KW-0732">Signal</keyword>
<proteinExistence type="inferred from homology"/>
<evidence type="ECO:0000256" key="3">
    <source>
        <dbReference type="ARBA" id="ARBA00023136"/>
    </source>
</evidence>
<evidence type="ECO:0000313" key="9">
    <source>
        <dbReference type="EMBL" id="CDX56116.1"/>
    </source>
</evidence>
<dbReference type="PANTHER" id="PTHR34001">
    <property type="entry name" value="BLL7405 PROTEIN"/>
    <property type="match status" value="1"/>
</dbReference>
<dbReference type="EMBL" id="CCMZ01000050">
    <property type="protein sequence ID" value="CDX25292.1"/>
    <property type="molecule type" value="Genomic_DNA"/>
</dbReference>
<dbReference type="Pfam" id="PF13505">
    <property type="entry name" value="OMP_b-brl"/>
    <property type="match status" value="1"/>
</dbReference>
<protein>
    <submittedName>
        <fullName evidence="8">31 kDa outer-membrane immunogenic protein</fullName>
    </submittedName>
</protein>
<keyword evidence="4" id="KW-0998">Cell outer membrane</keyword>
<feature type="chain" id="PRO_5007380868" evidence="6">
    <location>
        <begin position="27"/>
        <end position="225"/>
    </location>
</feature>
<reference evidence="10" key="2">
    <citation type="submission" date="2014-08" db="EMBL/GenBank/DDBJ databases">
        <authorList>
            <person name="Moulin L."/>
        </authorList>
    </citation>
    <scope>NUCLEOTIDE SEQUENCE [LARGE SCALE GENOMIC DNA]</scope>
</reference>
<organism evidence="8 10">
    <name type="scientific">Mesorhizobium plurifarium</name>
    <dbReference type="NCBI Taxonomy" id="69974"/>
    <lineage>
        <taxon>Bacteria</taxon>
        <taxon>Pseudomonadati</taxon>
        <taxon>Pseudomonadota</taxon>
        <taxon>Alphaproteobacteria</taxon>
        <taxon>Hyphomicrobiales</taxon>
        <taxon>Phyllobacteriaceae</taxon>
        <taxon>Mesorhizobium</taxon>
    </lineage>
</organism>
<dbReference type="PANTHER" id="PTHR34001:SF3">
    <property type="entry name" value="BLL7405 PROTEIN"/>
    <property type="match status" value="1"/>
</dbReference>
<evidence type="ECO:0000313" key="10">
    <source>
        <dbReference type="Proteomes" id="UP000045285"/>
    </source>
</evidence>
<dbReference type="InterPro" id="IPR051692">
    <property type="entry name" value="OMP-like"/>
</dbReference>
<feature type="domain" description="Outer membrane protein beta-barrel" evidence="7">
    <location>
        <begin position="32"/>
        <end position="225"/>
    </location>
</feature>
<keyword evidence="3" id="KW-0472">Membrane</keyword>
<feature type="signal peptide" evidence="6">
    <location>
        <begin position="1"/>
        <end position="26"/>
    </location>
</feature>
<dbReference type="Gene3D" id="2.40.160.20">
    <property type="match status" value="1"/>
</dbReference>
<evidence type="ECO:0000259" key="7">
    <source>
        <dbReference type="Pfam" id="PF13505"/>
    </source>
</evidence>
<reference evidence="8 11" key="1">
    <citation type="submission" date="2014-08" db="EMBL/GenBank/DDBJ databases">
        <authorList>
            <person name="Moulin Lionel"/>
        </authorList>
    </citation>
    <scope>NUCLEOTIDE SEQUENCE [LARGE SCALE GENOMIC DNA]</scope>
</reference>
<dbReference type="Proteomes" id="UP000045285">
    <property type="component" value="Unassembled WGS sequence"/>
</dbReference>
<dbReference type="Proteomes" id="UP000046122">
    <property type="component" value="Unassembled WGS sequence"/>
</dbReference>
<gene>
    <name evidence="8" type="primary">omp</name>
    <name evidence="8" type="ORF">MPL3356_540041</name>
    <name evidence="9" type="ORF">MPL3365_230047</name>
</gene>
<dbReference type="EMBL" id="CCNE01000016">
    <property type="protein sequence ID" value="CDX56116.1"/>
    <property type="molecule type" value="Genomic_DNA"/>
</dbReference>
<evidence type="ECO:0000256" key="5">
    <source>
        <dbReference type="ARBA" id="ARBA00038306"/>
    </source>
</evidence>
<sequence>MAQRGYSVKQILLATALVLATGTAYAADALQEAPVAASYDWTGAYIGVNAGGGFGTFSIDPSDGGPGGFDLSSSGFLGGIQAGYNWQVGQFVYGVEADFQGSDVKGELSTGGASVETKVDWFGTLRARIGYTPVDRFLVYGTGGLAYGHEKLDISGLGGPSFSKTKVGWTVGAGAEYAITSNWSLKSEYLYTDLGKTTFDLPGPGPDAVVKVPFHTVRVGLNYKF</sequence>